<proteinExistence type="predicted"/>
<organism evidence="1 2">
    <name type="scientific">Trichothecium roseum</name>
    <dbReference type="NCBI Taxonomy" id="47278"/>
    <lineage>
        <taxon>Eukaryota</taxon>
        <taxon>Fungi</taxon>
        <taxon>Dikarya</taxon>
        <taxon>Ascomycota</taxon>
        <taxon>Pezizomycotina</taxon>
        <taxon>Sordariomycetes</taxon>
        <taxon>Hypocreomycetidae</taxon>
        <taxon>Hypocreales</taxon>
        <taxon>Hypocreales incertae sedis</taxon>
        <taxon>Trichothecium</taxon>
    </lineage>
</organism>
<evidence type="ECO:0000313" key="2">
    <source>
        <dbReference type="Proteomes" id="UP001163324"/>
    </source>
</evidence>
<name>A0ACC0UZZ1_9HYPO</name>
<reference evidence="1" key="1">
    <citation type="submission" date="2022-10" db="EMBL/GenBank/DDBJ databases">
        <title>Complete Genome of Trichothecium roseum strain YXFP-22015, a Plant Pathogen Isolated from Citrus.</title>
        <authorList>
            <person name="Wang Y."/>
            <person name="Zhu L."/>
        </authorList>
    </citation>
    <scope>NUCLEOTIDE SEQUENCE</scope>
    <source>
        <strain evidence="1">YXFP-22015</strain>
    </source>
</reference>
<accession>A0ACC0UZZ1</accession>
<keyword evidence="2" id="KW-1185">Reference proteome</keyword>
<sequence length="408" mass="44235">MSTNDGKLNITIVGSGLAGLAAAAVLRADHAVTVYERGDASVSTGGQGIAVAPNGHKVLRRRTGFDGRRAGGVPCGGYRSLGKDCAPLADFPVDFEARYGAAMLLLKRSDFRAELLRIAAAPASEEDGIRGDPANVVFDTAVVDLDPDTASITLADGTFVQSDVVIIADGIYSKLRDRITQDPTRGPKKTGLTLFRIAVSADDARKALGGGPLPAWWDAESDGSRLTVMQADDGTGRMIAHYPIQDHNYRNFSCLFPMRRDRGGVAESWYADGDKKEMLDLFRGYDEEVYKILSIATEVKVWDLQDMDPLDRWHRGRAIIIGDAAHAMTPLQGQGANMAIEDADSLRLLRPGQSGPEIESVLARVDGIRRPRTARILRDTRAQAKDVTMEDRLANLDYNCSYEGIGEV</sequence>
<protein>
    <submittedName>
        <fullName evidence="1">Uncharacterized protein</fullName>
    </submittedName>
</protein>
<gene>
    <name evidence="1" type="ORF">N3K66_006175</name>
</gene>
<comment type="caution">
    <text evidence="1">The sequence shown here is derived from an EMBL/GenBank/DDBJ whole genome shotgun (WGS) entry which is preliminary data.</text>
</comment>
<evidence type="ECO:0000313" key="1">
    <source>
        <dbReference type="EMBL" id="KAI9899714.1"/>
    </source>
</evidence>
<dbReference type="EMBL" id="CM047944">
    <property type="protein sequence ID" value="KAI9899714.1"/>
    <property type="molecule type" value="Genomic_DNA"/>
</dbReference>
<dbReference type="Proteomes" id="UP001163324">
    <property type="component" value="Chromosome 5"/>
</dbReference>